<sequence length="383" mass="40573">MSRSSLAMDVNEARAGAPGAGKSARTAGASLDIRGLNVGYGSTTALHSVSLSIGAGEFFCLLGPSGCGKSTLLGAIAGFIPVRNGAIVLDGRDVSSLATRQREVGVVFQSYALFPHLTAAENVAYGLKVRKVPQGTITRRVEELLELVRLGGKGTRFPRQLSGGEQQRVAIARALAVAPRLLLLDEPLSNLDARLRDEMRVELKRIQKATGVTTVFVTHDQEEAFGLGDRVAILNGGHIDQVGVPREIYKTPRTAFVAGFIGRSNAFDGVLTRTGAEADFRVGATSVRLDDARLAELPPGPHRLFLRPEELSISPPASCPNRIRGKVAEVLYGGPTATIRVSTEHGEVEVCGLSENADAMYVGDCVEIGWQADAGFFVNATAA</sequence>
<evidence type="ECO:0000313" key="6">
    <source>
        <dbReference type="EMBL" id="GAA4323801.1"/>
    </source>
</evidence>
<name>A0ABP8GG94_9BURK</name>
<keyword evidence="2" id="KW-1003">Cell membrane</keyword>
<dbReference type="Pfam" id="PF08402">
    <property type="entry name" value="TOBE_2"/>
    <property type="match status" value="1"/>
</dbReference>
<evidence type="ECO:0000256" key="4">
    <source>
        <dbReference type="ARBA" id="ARBA00022840"/>
    </source>
</evidence>
<dbReference type="Proteomes" id="UP001501671">
    <property type="component" value="Unassembled WGS sequence"/>
</dbReference>
<dbReference type="PROSITE" id="PS00211">
    <property type="entry name" value="ABC_TRANSPORTER_1"/>
    <property type="match status" value="1"/>
</dbReference>
<dbReference type="PANTHER" id="PTHR42781:SF4">
    <property type="entry name" value="SPERMIDINE_PUTRESCINE IMPORT ATP-BINDING PROTEIN POTA"/>
    <property type="match status" value="1"/>
</dbReference>
<keyword evidence="4 6" id="KW-0067">ATP-binding</keyword>
<dbReference type="PROSITE" id="PS50893">
    <property type="entry name" value="ABC_TRANSPORTER_2"/>
    <property type="match status" value="1"/>
</dbReference>
<evidence type="ECO:0000259" key="5">
    <source>
        <dbReference type="PROSITE" id="PS50893"/>
    </source>
</evidence>
<dbReference type="InterPro" id="IPR003593">
    <property type="entry name" value="AAA+_ATPase"/>
</dbReference>
<protein>
    <submittedName>
        <fullName evidence="6">ABC transporter ATP-binding protein</fullName>
    </submittedName>
</protein>
<dbReference type="EMBL" id="BAABFO010000002">
    <property type="protein sequence ID" value="GAA4323801.1"/>
    <property type="molecule type" value="Genomic_DNA"/>
</dbReference>
<gene>
    <name evidence="6" type="ORF">GCM10023144_04880</name>
</gene>
<proteinExistence type="predicted"/>
<dbReference type="PANTHER" id="PTHR42781">
    <property type="entry name" value="SPERMIDINE/PUTRESCINE IMPORT ATP-BINDING PROTEIN POTA"/>
    <property type="match status" value="1"/>
</dbReference>
<dbReference type="InterPro" id="IPR013611">
    <property type="entry name" value="Transp-assoc_OB_typ2"/>
</dbReference>
<dbReference type="SUPFAM" id="SSF50331">
    <property type="entry name" value="MOP-like"/>
    <property type="match status" value="1"/>
</dbReference>
<reference evidence="7" key="1">
    <citation type="journal article" date="2019" name="Int. J. Syst. Evol. Microbiol.">
        <title>The Global Catalogue of Microorganisms (GCM) 10K type strain sequencing project: providing services to taxonomists for standard genome sequencing and annotation.</title>
        <authorList>
            <consortium name="The Broad Institute Genomics Platform"/>
            <consortium name="The Broad Institute Genome Sequencing Center for Infectious Disease"/>
            <person name="Wu L."/>
            <person name="Ma J."/>
        </authorList>
    </citation>
    <scope>NUCLEOTIDE SEQUENCE [LARGE SCALE GENOMIC DNA]</scope>
    <source>
        <strain evidence="7">JCM 17666</strain>
    </source>
</reference>
<evidence type="ECO:0000256" key="1">
    <source>
        <dbReference type="ARBA" id="ARBA00022448"/>
    </source>
</evidence>
<accession>A0ABP8GG94</accession>
<dbReference type="SUPFAM" id="SSF52540">
    <property type="entry name" value="P-loop containing nucleoside triphosphate hydrolases"/>
    <property type="match status" value="1"/>
</dbReference>
<comment type="caution">
    <text evidence="6">The sequence shown here is derived from an EMBL/GenBank/DDBJ whole genome shotgun (WGS) entry which is preliminary data.</text>
</comment>
<evidence type="ECO:0000313" key="7">
    <source>
        <dbReference type="Proteomes" id="UP001501671"/>
    </source>
</evidence>
<keyword evidence="3" id="KW-0547">Nucleotide-binding</keyword>
<dbReference type="InterPro" id="IPR003439">
    <property type="entry name" value="ABC_transporter-like_ATP-bd"/>
</dbReference>
<keyword evidence="7" id="KW-1185">Reference proteome</keyword>
<organism evidence="6 7">
    <name type="scientific">Pigmentiphaga soli</name>
    <dbReference type="NCBI Taxonomy" id="1007095"/>
    <lineage>
        <taxon>Bacteria</taxon>
        <taxon>Pseudomonadati</taxon>
        <taxon>Pseudomonadota</taxon>
        <taxon>Betaproteobacteria</taxon>
        <taxon>Burkholderiales</taxon>
        <taxon>Alcaligenaceae</taxon>
        <taxon>Pigmentiphaga</taxon>
    </lineage>
</organism>
<dbReference type="Gene3D" id="3.40.50.300">
    <property type="entry name" value="P-loop containing nucleotide triphosphate hydrolases"/>
    <property type="match status" value="1"/>
</dbReference>
<evidence type="ECO:0000256" key="3">
    <source>
        <dbReference type="ARBA" id="ARBA00022741"/>
    </source>
</evidence>
<dbReference type="InterPro" id="IPR008995">
    <property type="entry name" value="Mo/tungstate-bd_C_term_dom"/>
</dbReference>
<dbReference type="Gene3D" id="2.40.50.100">
    <property type="match status" value="1"/>
</dbReference>
<dbReference type="SMART" id="SM00382">
    <property type="entry name" value="AAA"/>
    <property type="match status" value="1"/>
</dbReference>
<evidence type="ECO:0000256" key="2">
    <source>
        <dbReference type="ARBA" id="ARBA00022475"/>
    </source>
</evidence>
<keyword evidence="2" id="KW-0472">Membrane</keyword>
<dbReference type="InterPro" id="IPR027417">
    <property type="entry name" value="P-loop_NTPase"/>
</dbReference>
<keyword evidence="1" id="KW-0813">Transport</keyword>
<dbReference type="InterPro" id="IPR050093">
    <property type="entry name" value="ABC_SmlMolc_Importer"/>
</dbReference>
<dbReference type="GO" id="GO:0005524">
    <property type="term" value="F:ATP binding"/>
    <property type="evidence" value="ECO:0007669"/>
    <property type="project" value="UniProtKB-KW"/>
</dbReference>
<dbReference type="Pfam" id="PF00005">
    <property type="entry name" value="ABC_tran"/>
    <property type="match status" value="1"/>
</dbReference>
<feature type="domain" description="ABC transporter" evidence="5">
    <location>
        <begin position="31"/>
        <end position="261"/>
    </location>
</feature>
<dbReference type="InterPro" id="IPR017871">
    <property type="entry name" value="ABC_transporter-like_CS"/>
</dbReference>